<proteinExistence type="predicted"/>
<evidence type="ECO:0000313" key="2">
    <source>
        <dbReference type="EMBL" id="VVC38633.1"/>
    </source>
</evidence>
<dbReference type="EMBL" id="CABPRJ010001486">
    <property type="protein sequence ID" value="VVC38633.1"/>
    <property type="molecule type" value="Genomic_DNA"/>
</dbReference>
<name>A0A5E4N1S3_9HEMI</name>
<dbReference type="Proteomes" id="UP000325440">
    <property type="component" value="Unassembled WGS sequence"/>
</dbReference>
<evidence type="ECO:0000256" key="1">
    <source>
        <dbReference type="SAM" id="MobiDB-lite"/>
    </source>
</evidence>
<sequence length="386" mass="43338">MEKTISGTPTEIMSKLIWEESSLMKLARPITMVVNTMTAITTDRSGKESDDKRPPTENNDDWENSEGEYQDKLIIMVDKATLMPSQTIDSGVVETSRRSTRNSDGPSGASKTHRRLSWDPDGPSGVPESSRRANKESEKTAIFLKTSRRLTGDSSQENSSAKRPTHNNSCPSRVRILEKLVCENNEPAVPITHMIECAENLMAVLEQLRLDLPSTNENCDAVFDLINKVQWLLKDLGQTSGSSDQSRILMENYDNYRKAYYALQNHLAHIEQLTDQCGITRRPREVNAEKAIVRLPEEGSSGKNENSGDICCVVMLENAKSNRNFKGLCKCPGLLDLTYSNKNKDVKVPVKSTRPVKDDAKIFDWKSLIRTVCNLCFPCKLFCPMK</sequence>
<feature type="compositionally biased region" description="Polar residues" evidence="1">
    <location>
        <begin position="152"/>
        <end position="170"/>
    </location>
</feature>
<feature type="region of interest" description="Disordered" evidence="1">
    <location>
        <begin position="39"/>
        <end position="67"/>
    </location>
</feature>
<feature type="compositionally biased region" description="Basic and acidic residues" evidence="1">
    <location>
        <begin position="44"/>
        <end position="55"/>
    </location>
</feature>
<protein>
    <submittedName>
        <fullName evidence="2">Uncharacterized protein</fullName>
    </submittedName>
</protein>
<accession>A0A5E4N1S3</accession>
<organism evidence="2 3">
    <name type="scientific">Cinara cedri</name>
    <dbReference type="NCBI Taxonomy" id="506608"/>
    <lineage>
        <taxon>Eukaryota</taxon>
        <taxon>Metazoa</taxon>
        <taxon>Ecdysozoa</taxon>
        <taxon>Arthropoda</taxon>
        <taxon>Hexapoda</taxon>
        <taxon>Insecta</taxon>
        <taxon>Pterygota</taxon>
        <taxon>Neoptera</taxon>
        <taxon>Paraneoptera</taxon>
        <taxon>Hemiptera</taxon>
        <taxon>Sternorrhyncha</taxon>
        <taxon>Aphidomorpha</taxon>
        <taxon>Aphidoidea</taxon>
        <taxon>Aphididae</taxon>
        <taxon>Lachninae</taxon>
        <taxon>Cinara</taxon>
    </lineage>
</organism>
<keyword evidence="3" id="KW-1185">Reference proteome</keyword>
<feature type="compositionally biased region" description="Basic and acidic residues" evidence="1">
    <location>
        <begin position="129"/>
        <end position="139"/>
    </location>
</feature>
<dbReference type="AlphaFoldDB" id="A0A5E4N1S3"/>
<feature type="compositionally biased region" description="Acidic residues" evidence="1">
    <location>
        <begin position="58"/>
        <end position="67"/>
    </location>
</feature>
<reference evidence="2 3" key="1">
    <citation type="submission" date="2019-08" db="EMBL/GenBank/DDBJ databases">
        <authorList>
            <person name="Alioto T."/>
            <person name="Alioto T."/>
            <person name="Gomez Garrido J."/>
        </authorList>
    </citation>
    <scope>NUCLEOTIDE SEQUENCE [LARGE SCALE GENOMIC DNA]</scope>
</reference>
<evidence type="ECO:0000313" key="3">
    <source>
        <dbReference type="Proteomes" id="UP000325440"/>
    </source>
</evidence>
<gene>
    <name evidence="2" type="ORF">CINCED_3A004976</name>
</gene>
<feature type="region of interest" description="Disordered" evidence="1">
    <location>
        <begin position="87"/>
        <end position="170"/>
    </location>
</feature>